<evidence type="ECO:0000256" key="2">
    <source>
        <dbReference type="SAM" id="MobiDB-lite"/>
    </source>
</evidence>
<feature type="coiled-coil region" evidence="1">
    <location>
        <begin position="167"/>
        <end position="225"/>
    </location>
</feature>
<dbReference type="VEuPathDB" id="FungiDB:FUN_009255"/>
<evidence type="ECO:0000313" key="3">
    <source>
        <dbReference type="EMBL" id="PKY53556.1"/>
    </source>
</evidence>
<dbReference type="VEuPathDB" id="FungiDB:RhiirFUN_018451"/>
<feature type="compositionally biased region" description="Basic and acidic residues" evidence="2">
    <location>
        <begin position="438"/>
        <end position="447"/>
    </location>
</feature>
<dbReference type="EMBL" id="LLXI01001414">
    <property type="protein sequence ID" value="PKY53556.1"/>
    <property type="molecule type" value="Genomic_DNA"/>
</dbReference>
<dbReference type="VEuPathDB" id="FungiDB:RhiirA1_404316"/>
<feature type="region of interest" description="Disordered" evidence="2">
    <location>
        <begin position="350"/>
        <end position="447"/>
    </location>
</feature>
<keyword evidence="1" id="KW-0175">Coiled coil</keyword>
<sequence>MADARRLPVLTMIAPVLAKTKPYIGQEPPDDYLDRLIQSISFAQEHMTVLENANAGDFDDVVKCDIFKAQMGGKYLPVPAQDPYNGNANINSPATLRAWMRSHYQRETVGVADNDAQTIGFLKNHLSGDLYTWMRAVAPAGINAFFTNLKDMWLERAPNLNGNQNYQNNSSAEIEKLNSQIAFLQAQLAQPAQVHLQNNEASAIFEKLNSKIASLEAQLAESMQVHFKLAQRLQLSENVINSNNASILDSHINQELEKRLGVIEINLAKLTKLIREDTKSAQYRYSESSDYNNGGLEKRLERIEAHLAKFDRNNTRGAKASQRQRSESLPFGGLEKRLGKIEALLDKLTKDSKSRSSRVHMATVDEQSDPIFSDDDTSKPEDNDYNSDNSLAVNYAVPLEPAGQRGYPDKSSKSKVSSKSELCKVKQDNNLSSTHNASSDKDSHGKHVSLEETIQKIIQIEFENYLPYIIQQAKKCVPASAQDSDEEDILDGPMEINFIRKKEPATDVVTVKCKIKRLVIPAGTVDPGANFPIMSEDISERSKLEIDTKEKHDLRGIATIPIESLGTVQNVPVNFAPRCTIYADFAVEVKPPLFLATSSSRVGRPDKSGKICYRECYHLKGCHIHCNSPSQIPCKECGELTYGRYGFCDIHARKHRKKEQYHRNKLANLASTQLLHTFIIIYLV</sequence>
<evidence type="ECO:0000256" key="1">
    <source>
        <dbReference type="SAM" id="Coils"/>
    </source>
</evidence>
<dbReference type="AlphaFoldDB" id="A0A2I1H3W1"/>
<reference evidence="3 4" key="1">
    <citation type="submission" date="2015-10" db="EMBL/GenBank/DDBJ databases">
        <title>Genome analyses suggest a sexual origin of heterokaryosis in a supposedly ancient asexual fungus.</title>
        <authorList>
            <person name="Ropars J."/>
            <person name="Sedzielewska K."/>
            <person name="Noel J."/>
            <person name="Charron P."/>
            <person name="Farinelli L."/>
            <person name="Marton T."/>
            <person name="Kruger M."/>
            <person name="Pelin A."/>
            <person name="Brachmann A."/>
            <person name="Corradi N."/>
        </authorList>
    </citation>
    <scope>NUCLEOTIDE SEQUENCE [LARGE SCALE GENOMIC DNA]</scope>
    <source>
        <strain evidence="3 4">A4</strain>
    </source>
</reference>
<evidence type="ECO:0000313" key="4">
    <source>
        <dbReference type="Proteomes" id="UP000234323"/>
    </source>
</evidence>
<dbReference type="VEuPathDB" id="FungiDB:RhiirA1_404147"/>
<proteinExistence type="predicted"/>
<organism evidence="3 4">
    <name type="scientific">Rhizophagus irregularis</name>
    <dbReference type="NCBI Taxonomy" id="588596"/>
    <lineage>
        <taxon>Eukaryota</taxon>
        <taxon>Fungi</taxon>
        <taxon>Fungi incertae sedis</taxon>
        <taxon>Mucoromycota</taxon>
        <taxon>Glomeromycotina</taxon>
        <taxon>Glomeromycetes</taxon>
        <taxon>Glomerales</taxon>
        <taxon>Glomeraceae</taxon>
        <taxon>Rhizophagus</taxon>
    </lineage>
</organism>
<feature type="compositionally biased region" description="Polar residues" evidence="2">
    <location>
        <begin position="428"/>
        <end position="437"/>
    </location>
</feature>
<comment type="caution">
    <text evidence="3">The sequence shown here is derived from an EMBL/GenBank/DDBJ whole genome shotgun (WGS) entry which is preliminary data.</text>
</comment>
<feature type="region of interest" description="Disordered" evidence="2">
    <location>
        <begin position="311"/>
        <end position="332"/>
    </location>
</feature>
<dbReference type="Proteomes" id="UP000234323">
    <property type="component" value="Unassembled WGS sequence"/>
</dbReference>
<protein>
    <submittedName>
        <fullName evidence="3">Uncharacterized protein</fullName>
    </submittedName>
</protein>
<dbReference type="VEuPathDB" id="FungiDB:FUN_003663"/>
<name>A0A2I1H3W1_9GLOM</name>
<keyword evidence="4" id="KW-1185">Reference proteome</keyword>
<gene>
    <name evidence="3" type="ORF">RhiirA4_426104</name>
</gene>
<accession>A0A2I1H3W1</accession>
<feature type="compositionally biased region" description="Acidic residues" evidence="2">
    <location>
        <begin position="366"/>
        <end position="375"/>
    </location>
</feature>